<feature type="domain" description="Transcription regulator PadR C-terminal" evidence="3">
    <location>
        <begin position="105"/>
        <end position="198"/>
    </location>
</feature>
<keyword evidence="5" id="KW-1185">Reference proteome</keyword>
<protein>
    <submittedName>
        <fullName evidence="4">PadR family transcriptional regulator</fullName>
    </submittedName>
</protein>
<dbReference type="Gene3D" id="6.10.140.190">
    <property type="match status" value="1"/>
</dbReference>
<keyword evidence="1" id="KW-1133">Transmembrane helix</keyword>
<organism evidence="4 5">
    <name type="scientific">Ktedonosporobacter rubrisoli</name>
    <dbReference type="NCBI Taxonomy" id="2509675"/>
    <lineage>
        <taxon>Bacteria</taxon>
        <taxon>Bacillati</taxon>
        <taxon>Chloroflexota</taxon>
        <taxon>Ktedonobacteria</taxon>
        <taxon>Ktedonobacterales</taxon>
        <taxon>Ktedonosporobacteraceae</taxon>
        <taxon>Ktedonosporobacter</taxon>
    </lineage>
</organism>
<evidence type="ECO:0000313" key="4">
    <source>
        <dbReference type="EMBL" id="QBD79873.1"/>
    </source>
</evidence>
<evidence type="ECO:0000259" key="3">
    <source>
        <dbReference type="Pfam" id="PF10400"/>
    </source>
</evidence>
<dbReference type="PANTHER" id="PTHR43252">
    <property type="entry name" value="TRANSCRIPTIONAL REGULATOR YQJI"/>
    <property type="match status" value="1"/>
</dbReference>
<reference evidence="4 5" key="1">
    <citation type="submission" date="2019-01" db="EMBL/GenBank/DDBJ databases">
        <title>Ktedonosporobacter rubrisoli SCAWS-G2.</title>
        <authorList>
            <person name="Huang Y."/>
            <person name="Yan B."/>
        </authorList>
    </citation>
    <scope>NUCLEOTIDE SEQUENCE [LARGE SCALE GENOMIC DNA]</scope>
    <source>
        <strain evidence="4 5">SCAWS-G2</strain>
    </source>
</reference>
<keyword evidence="1" id="KW-0812">Transmembrane</keyword>
<proteinExistence type="predicted"/>
<feature type="domain" description="Transcription regulator PadR N-terminal" evidence="2">
    <location>
        <begin position="19"/>
        <end position="93"/>
    </location>
</feature>
<dbReference type="InterPro" id="IPR036388">
    <property type="entry name" value="WH-like_DNA-bd_sf"/>
</dbReference>
<dbReference type="PANTHER" id="PTHR43252:SF6">
    <property type="entry name" value="NEGATIVE TRANSCRIPTION REGULATOR PADR"/>
    <property type="match status" value="1"/>
</dbReference>
<dbReference type="InterPro" id="IPR036390">
    <property type="entry name" value="WH_DNA-bd_sf"/>
</dbReference>
<dbReference type="EMBL" id="CP035758">
    <property type="protein sequence ID" value="QBD79873.1"/>
    <property type="molecule type" value="Genomic_DNA"/>
</dbReference>
<dbReference type="Pfam" id="PF10400">
    <property type="entry name" value="Vir_act_alpha_C"/>
    <property type="match status" value="1"/>
</dbReference>
<dbReference type="Proteomes" id="UP000290365">
    <property type="component" value="Chromosome"/>
</dbReference>
<dbReference type="InterPro" id="IPR018309">
    <property type="entry name" value="Tscrpt_reg_PadR_C"/>
</dbReference>
<accession>A0A4P6JWV2</accession>
<dbReference type="SUPFAM" id="SSF46785">
    <property type="entry name" value="Winged helix' DNA-binding domain"/>
    <property type="match status" value="1"/>
</dbReference>
<dbReference type="OrthoDB" id="8595425at2"/>
<dbReference type="KEGG" id="kbs:EPA93_29395"/>
<dbReference type="AlphaFoldDB" id="A0A4P6JWV2"/>
<dbReference type="InterPro" id="IPR005149">
    <property type="entry name" value="Tscrpt_reg_PadR_N"/>
</dbReference>
<evidence type="ECO:0000256" key="1">
    <source>
        <dbReference type="SAM" id="Phobius"/>
    </source>
</evidence>
<gene>
    <name evidence="4" type="ORF">EPA93_29395</name>
</gene>
<sequence>MKGGAVMEPREAYPITYSILGLLAIWGPLSGYDIKRLFDHMLSSMWGAAQSQIYKELRRMREIGWVEMEREEQESRPDRKLYSITAEGLSALRKWQTQPPEVFQLRDEMLLKMLFGSFARSADLAQSLRASIAEHETRLLVYRQNTQAIAGAFPRGDKRYNPYSDENAEDPYFGLVTHFAVEFEKTYLRWLYEALELVESREKPAPSDMGES</sequence>
<name>A0A4P6JWV2_KTERU</name>
<dbReference type="Gene3D" id="1.10.10.10">
    <property type="entry name" value="Winged helix-like DNA-binding domain superfamily/Winged helix DNA-binding domain"/>
    <property type="match status" value="1"/>
</dbReference>
<keyword evidence="1" id="KW-0472">Membrane</keyword>
<feature type="transmembrane region" description="Helical" evidence="1">
    <location>
        <begin position="12"/>
        <end position="32"/>
    </location>
</feature>
<dbReference type="Pfam" id="PF03551">
    <property type="entry name" value="PadR"/>
    <property type="match status" value="1"/>
</dbReference>
<evidence type="ECO:0000313" key="5">
    <source>
        <dbReference type="Proteomes" id="UP000290365"/>
    </source>
</evidence>
<evidence type="ECO:0000259" key="2">
    <source>
        <dbReference type="Pfam" id="PF03551"/>
    </source>
</evidence>